<reference evidence="3" key="1">
    <citation type="submission" date="2023-09" db="UniProtKB">
        <authorList>
            <consortium name="Ensembl"/>
        </authorList>
    </citation>
    <scope>IDENTIFICATION</scope>
</reference>
<feature type="domain" description="DUF4550" evidence="2">
    <location>
        <begin position="113"/>
        <end position="206"/>
    </location>
</feature>
<dbReference type="PANTHER" id="PTHR33667">
    <property type="entry name" value="SI:DKEY-57N24.6"/>
    <property type="match status" value="1"/>
</dbReference>
<evidence type="ECO:0000313" key="3">
    <source>
        <dbReference type="Ensembl" id="ENSBMSP00010016817.1"/>
    </source>
</evidence>
<accession>A0A8C0I086</accession>
<dbReference type="AlphaFoldDB" id="A0A8C0I086"/>
<evidence type="ECO:0000259" key="2">
    <source>
        <dbReference type="Pfam" id="PF15084"/>
    </source>
</evidence>
<feature type="compositionally biased region" description="Polar residues" evidence="1">
    <location>
        <begin position="955"/>
        <end position="967"/>
    </location>
</feature>
<organism evidence="3">
    <name type="scientific">Balaenoptera musculus</name>
    <name type="common">Blue whale</name>
    <dbReference type="NCBI Taxonomy" id="9771"/>
    <lineage>
        <taxon>Eukaryota</taxon>
        <taxon>Metazoa</taxon>
        <taxon>Chordata</taxon>
        <taxon>Craniata</taxon>
        <taxon>Vertebrata</taxon>
        <taxon>Euteleostomi</taxon>
        <taxon>Mammalia</taxon>
        <taxon>Eutheria</taxon>
        <taxon>Laurasiatheria</taxon>
        <taxon>Artiodactyla</taxon>
        <taxon>Whippomorpha</taxon>
        <taxon>Cetacea</taxon>
        <taxon>Mysticeti</taxon>
        <taxon>Balaenopteridae</taxon>
        <taxon>Balaenoptera</taxon>
    </lineage>
</organism>
<feature type="region of interest" description="Disordered" evidence="1">
    <location>
        <begin position="234"/>
        <end position="266"/>
    </location>
</feature>
<dbReference type="Pfam" id="PF15084">
    <property type="entry name" value="DUF4550"/>
    <property type="match status" value="1"/>
</dbReference>
<sequence>LSACEWEDEDEASTGAVSSMGSFYQSGSECAVEESLKVRAWAQESATGHQCSGESSEGPASTFDSDVPHVVPCKFIISLAFPVTAGHKGKCSSLVEKYRRHPKMDKPIAKVRHYYHIEYFLLPDDGEPKKVDVVVFPALAKVFLDSGIKTIRPWQEGDKVWVSWTQSFNINMTKELLKKINFHKITLRLWDTKDKVSKKAKHYRLKPCGFLEDAGSFGKSEEVKHLVLSQRSSSEQGIHVKEKLHQDRAPGKPEEARKGLSSGHGEWRPRQGRWWLIWSLIFLTFIYFSLCEFSRCGTSRPVISLGGATMTEMKELIERSSFSSLTNLLEKQKFQIKRKESDAGRKSQRRREQSRVETDSRLAGHGKQGTFAVQLAVMPLLAGWQTVVSHGSGRSANVLDCFLTLKTEVPLMTEEQKRDLNPLTIEVKCVSCLPSRSVSFSELERLCTPVYCRYQFHRTPVHRTEGQPHGTHVYFQDVNVIFLGAMHPSDLREYLEGPPMVVEVHDRDRKSEGYSRKPALFGEDPLDSYLNFQTLISPKETENNPFETQDKMWDPYGVAQVSFADLLLGHKYLNLTVPVHSCEPKATRLGHDGRSRKVAGFRVPGDGLRHGPMPPGDYLEASCLLKLRVGVAVPLRAGTEALDASPTASPFGRVIFVFASRKLSLLHGLLQDDVPQILSALKIRAKIQERPDLDVLTGFHLLDGRGRLLILEGLADRGLRRLWESHQSRVPRAEPGSYKALYNSQLRFRRRLYADLETVPYHVRLSQPLAQLVKHAALYVRNTVPPQVFQALSRIYCICYYSSRLREVITGDLLPSSSMIKELSQEFGLPISQEDLTEGKLLAMSPPLAPNLEDFQSRNSTLTSEIQAHQEKYLQWRNTMILKNRDQKYSLIQKNISGAYEVSKKSPKSVVKVIKISAPAKDAVSNYSIQTLNSTELAKKELYRETAKEPRKRLTYSQSHLSATVEPQDSEEEKRKAERKSRDAWLTPSGFQVTSLHSTGRTHHLGLPPPGAVTEEWREKALFANVLEPVLHRESWGWDRRHQDFDLYTQPPPFLELPPPPAPKPRTGNRGRHPFCFSSHTPGLGNQHSGRGAGGGWCNSTDWAGTSGSSWIRHLLCDGGQVPPPLWAWFL</sequence>
<dbReference type="GeneTree" id="ENSGT00390000008330"/>
<dbReference type="InterPro" id="IPR027876">
    <property type="entry name" value="DUF4550"/>
</dbReference>
<dbReference type="OMA" id="ANILDCF"/>
<proteinExistence type="predicted"/>
<name>A0A8C0I086_BALMU</name>
<dbReference type="Ensembl" id="ENSBMST00010018584.1">
    <property type="protein sequence ID" value="ENSBMSP00010016817.1"/>
    <property type="gene ID" value="ENSBMSG00010012178.1"/>
</dbReference>
<evidence type="ECO:0000256" key="1">
    <source>
        <dbReference type="SAM" id="MobiDB-lite"/>
    </source>
</evidence>
<protein>
    <submittedName>
        <fullName evidence="3">Cilia and flagella associated protein 92 (putative)</fullName>
    </submittedName>
</protein>
<dbReference type="PANTHER" id="PTHR33667:SF7">
    <property type="entry name" value="RIKEN CDNA 1810020O05 GENE"/>
    <property type="match status" value="1"/>
</dbReference>
<feature type="compositionally biased region" description="Basic and acidic residues" evidence="1">
    <location>
        <begin position="238"/>
        <end position="258"/>
    </location>
</feature>
<gene>
    <name evidence="3" type="primary">CFAP92</name>
</gene>
<feature type="region of interest" description="Disordered" evidence="1">
    <location>
        <begin position="337"/>
        <end position="362"/>
    </location>
</feature>
<feature type="compositionally biased region" description="Basic and acidic residues" evidence="1">
    <location>
        <begin position="972"/>
        <end position="983"/>
    </location>
</feature>
<feature type="region of interest" description="Disordered" evidence="1">
    <location>
        <begin position="948"/>
        <end position="984"/>
    </location>
</feature>